<accession>A0A2P5DPD2</accession>
<protein>
    <submittedName>
        <fullName evidence="2">Uncharacterized protein</fullName>
    </submittedName>
</protein>
<sequence>MYSCKKHHLKESEHSFAAKHHPFSTKKKSKSQVHYDGELVSARSRLAYTRENIYYMDWSNADKMTLANIDFISKEIGSKLGEKDEQDKQLDEDVDLQDKEYQDTKFELSDNDLDFKQNIDPTVEFASNNIEEIEDPSLLDFDDDFALSNEEMRRIPSNKDYENENGEEDSDEIAATSNKIKVPRGKV</sequence>
<dbReference type="AlphaFoldDB" id="A0A2P5DPD2"/>
<evidence type="ECO:0000256" key="1">
    <source>
        <dbReference type="SAM" id="MobiDB-lite"/>
    </source>
</evidence>
<keyword evidence="3" id="KW-1185">Reference proteome</keyword>
<gene>
    <name evidence="2" type="ORF">PanWU01x14_044900</name>
</gene>
<name>A0A2P5DPD2_PARAD</name>
<evidence type="ECO:0000313" key="3">
    <source>
        <dbReference type="Proteomes" id="UP000237105"/>
    </source>
</evidence>
<organism evidence="2 3">
    <name type="scientific">Parasponia andersonii</name>
    <name type="common">Sponia andersonii</name>
    <dbReference type="NCBI Taxonomy" id="3476"/>
    <lineage>
        <taxon>Eukaryota</taxon>
        <taxon>Viridiplantae</taxon>
        <taxon>Streptophyta</taxon>
        <taxon>Embryophyta</taxon>
        <taxon>Tracheophyta</taxon>
        <taxon>Spermatophyta</taxon>
        <taxon>Magnoliopsida</taxon>
        <taxon>eudicotyledons</taxon>
        <taxon>Gunneridae</taxon>
        <taxon>Pentapetalae</taxon>
        <taxon>rosids</taxon>
        <taxon>fabids</taxon>
        <taxon>Rosales</taxon>
        <taxon>Cannabaceae</taxon>
        <taxon>Parasponia</taxon>
    </lineage>
</organism>
<dbReference type="EMBL" id="JXTB01000025">
    <property type="protein sequence ID" value="PON75138.1"/>
    <property type="molecule type" value="Genomic_DNA"/>
</dbReference>
<proteinExistence type="predicted"/>
<comment type="caution">
    <text evidence="2">The sequence shown here is derived from an EMBL/GenBank/DDBJ whole genome shotgun (WGS) entry which is preliminary data.</text>
</comment>
<reference evidence="3" key="1">
    <citation type="submission" date="2016-06" db="EMBL/GenBank/DDBJ databases">
        <title>Parallel loss of symbiosis genes in relatives of nitrogen-fixing non-legume Parasponia.</title>
        <authorList>
            <person name="Van Velzen R."/>
            <person name="Holmer R."/>
            <person name="Bu F."/>
            <person name="Rutten L."/>
            <person name="Van Zeijl A."/>
            <person name="Liu W."/>
            <person name="Santuari L."/>
            <person name="Cao Q."/>
            <person name="Sharma T."/>
            <person name="Shen D."/>
            <person name="Roswanjaya Y."/>
            <person name="Wardhani T."/>
            <person name="Kalhor M.S."/>
            <person name="Jansen J."/>
            <person name="Van den Hoogen J."/>
            <person name="Gungor B."/>
            <person name="Hartog M."/>
            <person name="Hontelez J."/>
            <person name="Verver J."/>
            <person name="Yang W.-C."/>
            <person name="Schijlen E."/>
            <person name="Repin R."/>
            <person name="Schilthuizen M."/>
            <person name="Schranz E."/>
            <person name="Heidstra R."/>
            <person name="Miyata K."/>
            <person name="Fedorova E."/>
            <person name="Kohlen W."/>
            <person name="Bisseling T."/>
            <person name="Smit S."/>
            <person name="Geurts R."/>
        </authorList>
    </citation>
    <scope>NUCLEOTIDE SEQUENCE [LARGE SCALE GENOMIC DNA]</scope>
    <source>
        <strain evidence="3">cv. WU1-14</strain>
    </source>
</reference>
<dbReference type="Proteomes" id="UP000237105">
    <property type="component" value="Unassembled WGS sequence"/>
</dbReference>
<evidence type="ECO:0000313" key="2">
    <source>
        <dbReference type="EMBL" id="PON75138.1"/>
    </source>
</evidence>
<feature type="compositionally biased region" description="Basic and acidic residues" evidence="1">
    <location>
        <begin position="152"/>
        <end position="162"/>
    </location>
</feature>
<feature type="compositionally biased region" description="Acidic residues" evidence="1">
    <location>
        <begin position="163"/>
        <end position="172"/>
    </location>
</feature>
<feature type="region of interest" description="Disordered" evidence="1">
    <location>
        <begin position="152"/>
        <end position="187"/>
    </location>
</feature>